<dbReference type="PANTHER" id="PTHR35539">
    <property type="entry name" value="CDNA SEQUENCE BC048562"/>
    <property type="match status" value="1"/>
</dbReference>
<dbReference type="AlphaFoldDB" id="A0AAV7KQ80"/>
<evidence type="ECO:0000313" key="3">
    <source>
        <dbReference type="Proteomes" id="UP001165289"/>
    </source>
</evidence>
<organism evidence="2 3">
    <name type="scientific">Oopsacas minuta</name>
    <dbReference type="NCBI Taxonomy" id="111878"/>
    <lineage>
        <taxon>Eukaryota</taxon>
        <taxon>Metazoa</taxon>
        <taxon>Porifera</taxon>
        <taxon>Hexactinellida</taxon>
        <taxon>Hexasterophora</taxon>
        <taxon>Lyssacinosida</taxon>
        <taxon>Leucopsacidae</taxon>
        <taxon>Oopsacas</taxon>
    </lineage>
</organism>
<gene>
    <name evidence="2" type="ORF">LOD99_13437</name>
</gene>
<name>A0AAV7KQ80_9METZ</name>
<proteinExistence type="predicted"/>
<keyword evidence="3" id="KW-1185">Reference proteome</keyword>
<dbReference type="Pfam" id="PF15115">
    <property type="entry name" value="HDNR"/>
    <property type="match status" value="1"/>
</dbReference>
<dbReference type="EMBL" id="JAKMXF010000011">
    <property type="protein sequence ID" value="KAI6661564.1"/>
    <property type="molecule type" value="Genomic_DNA"/>
</dbReference>
<sequence>MSSANSYGKGIWHPSGYYGAYMSKTRLDFDNKFRKSVRPIPPSQFENRYTTHSSKHPFSAHDNRHTFQNHGSYFGKDTFIGKRKITGRSYSAQKGILNWKHEHNSNNNNVFQGAEYLPHLSIRDPLFIHKDNDIFPSSKLALKSAYQDAFCMDAYLHRIYQPPNEYDIEPIMKSTYKKAYNGSRHNSPWTSRHSTH</sequence>
<reference evidence="2 3" key="1">
    <citation type="journal article" date="2023" name="BMC Biol.">
        <title>The compact genome of the sponge Oopsacas minuta (Hexactinellida) is lacking key metazoan core genes.</title>
        <authorList>
            <person name="Santini S."/>
            <person name="Schenkelaars Q."/>
            <person name="Jourda C."/>
            <person name="Duchesne M."/>
            <person name="Belahbib H."/>
            <person name="Rocher C."/>
            <person name="Selva M."/>
            <person name="Riesgo A."/>
            <person name="Vervoort M."/>
            <person name="Leys S.P."/>
            <person name="Kodjabachian L."/>
            <person name="Le Bivic A."/>
            <person name="Borchiellini C."/>
            <person name="Claverie J.M."/>
            <person name="Renard E."/>
        </authorList>
    </citation>
    <scope>NUCLEOTIDE SEQUENCE [LARGE SCALE GENOMIC DNA]</scope>
    <source>
        <strain evidence="2">SPO-2</strain>
    </source>
</reference>
<dbReference type="Proteomes" id="UP001165289">
    <property type="component" value="Unassembled WGS sequence"/>
</dbReference>
<dbReference type="InterPro" id="IPR029369">
    <property type="entry name" value="HDNR"/>
</dbReference>
<protein>
    <submittedName>
        <fullName evidence="2">Brain-specific angiogenesis inhibitor 1-like</fullName>
    </submittedName>
</protein>
<evidence type="ECO:0000313" key="2">
    <source>
        <dbReference type="EMBL" id="KAI6661564.1"/>
    </source>
</evidence>
<feature type="domain" description="Domain of unknown function with conserved HDNR motif" evidence="1">
    <location>
        <begin position="10"/>
        <end position="106"/>
    </location>
</feature>
<comment type="caution">
    <text evidence="2">The sequence shown here is derived from an EMBL/GenBank/DDBJ whole genome shotgun (WGS) entry which is preliminary data.</text>
</comment>
<accession>A0AAV7KQ80</accession>
<dbReference type="PANTHER" id="PTHR35539:SF1">
    <property type="entry name" value="CDNA SEQUENCE BC048562"/>
    <property type="match status" value="1"/>
</dbReference>
<evidence type="ECO:0000259" key="1">
    <source>
        <dbReference type="Pfam" id="PF15115"/>
    </source>
</evidence>